<feature type="transmembrane region" description="Helical" evidence="4">
    <location>
        <begin position="421"/>
        <end position="440"/>
    </location>
</feature>
<dbReference type="Gene3D" id="1.20.1250.20">
    <property type="entry name" value="MFS general substrate transporter like domains"/>
    <property type="match status" value="2"/>
</dbReference>
<feature type="transmembrane region" description="Helical" evidence="4">
    <location>
        <begin position="390"/>
        <end position="409"/>
    </location>
</feature>
<dbReference type="InterPro" id="IPR011701">
    <property type="entry name" value="MFS"/>
</dbReference>
<keyword evidence="2 4" id="KW-1133">Transmembrane helix</keyword>
<evidence type="ECO:0000259" key="5">
    <source>
        <dbReference type="PROSITE" id="PS50850"/>
    </source>
</evidence>
<feature type="transmembrane region" description="Helical" evidence="4">
    <location>
        <begin position="299"/>
        <end position="323"/>
    </location>
</feature>
<dbReference type="PROSITE" id="PS50850">
    <property type="entry name" value="MFS"/>
    <property type="match status" value="1"/>
</dbReference>
<gene>
    <name evidence="6" type="ORF">HRJ34_03575</name>
</gene>
<dbReference type="GO" id="GO:0022857">
    <property type="term" value="F:transmembrane transporter activity"/>
    <property type="evidence" value="ECO:0007669"/>
    <property type="project" value="InterPro"/>
</dbReference>
<dbReference type="EMBL" id="CP059319">
    <property type="protein sequence ID" value="QTH22616.1"/>
    <property type="molecule type" value="Genomic_DNA"/>
</dbReference>
<dbReference type="InterPro" id="IPR036259">
    <property type="entry name" value="MFS_trans_sf"/>
</dbReference>
<organism evidence="6 7">
    <name type="scientific">Rhizorhabdus wittichii</name>
    <dbReference type="NCBI Taxonomy" id="160791"/>
    <lineage>
        <taxon>Bacteria</taxon>
        <taxon>Pseudomonadati</taxon>
        <taxon>Pseudomonadota</taxon>
        <taxon>Alphaproteobacteria</taxon>
        <taxon>Sphingomonadales</taxon>
        <taxon>Sphingomonadaceae</taxon>
        <taxon>Rhizorhabdus</taxon>
    </lineage>
</organism>
<evidence type="ECO:0000256" key="4">
    <source>
        <dbReference type="SAM" id="Phobius"/>
    </source>
</evidence>
<reference evidence="6" key="1">
    <citation type="submission" date="2020-07" db="EMBL/GenBank/DDBJ databases">
        <authorList>
            <person name="Camacho E."/>
        </authorList>
    </citation>
    <scope>NUCLEOTIDE SEQUENCE</scope>
    <source>
        <strain evidence="6">MPO218</strain>
    </source>
</reference>
<evidence type="ECO:0000256" key="2">
    <source>
        <dbReference type="ARBA" id="ARBA00022989"/>
    </source>
</evidence>
<dbReference type="InterPro" id="IPR050327">
    <property type="entry name" value="Proton-linked_MCT"/>
</dbReference>
<evidence type="ECO:0000256" key="3">
    <source>
        <dbReference type="ARBA" id="ARBA00023136"/>
    </source>
</evidence>
<feature type="transmembrane region" description="Helical" evidence="4">
    <location>
        <begin position="151"/>
        <end position="176"/>
    </location>
</feature>
<sequence>MRRGWRRAVIRFARVASRAQDCSLRSRRADVRADRTAMGEAHDGRSHGAMVVHEWRQAWRPGLAALIGGSISYSLYAAVSSLFVEPLQAQFGWSRGQIALVHSFGLVTAFAAPVVGALTDRYGVRPVLSTGLVLTAIGYALLALMRGSLDYYYAAYFFFSLVGMSTTGITFTRILSGAFHHTRGTALAIGRSGLAVAGALVPMALFPVIGHYGTAGGYLLLGGLVLMLALPLVWFWVPAKAQERIGAAAAHGLADSWRVLLAQPKVRILTAAAVLNYVPVVSLMSQMKPLAVSKGLEASMAVAAVSTLGLAAAAGALLSGLLVDRFWAPAVAFVLNALPAVGCLFLLQDHVPPVMFYGAILLIGLGQGAEIDIVAFMIARYFGLRSYASIYGVSTLGIALGVAFGASMIGKGYDMFGNYNFALMAASASFALAACCYLAMGRYPERQPD</sequence>
<feature type="transmembrane region" description="Helical" evidence="4">
    <location>
        <begin position="330"/>
        <end position="348"/>
    </location>
</feature>
<accession>A0A975D5G3</accession>
<proteinExistence type="predicted"/>
<dbReference type="SUPFAM" id="SSF103473">
    <property type="entry name" value="MFS general substrate transporter"/>
    <property type="match status" value="1"/>
</dbReference>
<feature type="transmembrane region" description="Helical" evidence="4">
    <location>
        <begin position="127"/>
        <end position="145"/>
    </location>
</feature>
<name>A0A975D5G3_9SPHN</name>
<reference evidence="6" key="2">
    <citation type="submission" date="2021-04" db="EMBL/GenBank/DDBJ databases">
        <title>Isolation and genomic analysis of the ibuprofen-degrading bacterium Sphingomonas strain MPO218.</title>
        <authorList>
            <person name="Aulestia M."/>
            <person name="Flores A."/>
            <person name="Mangas E.L."/>
            <person name="Perez-Pulido A.J."/>
            <person name="Santero E."/>
            <person name="Camacho E.M."/>
        </authorList>
    </citation>
    <scope>NUCLEOTIDE SEQUENCE</scope>
    <source>
        <strain evidence="6">MPO218</strain>
    </source>
</reference>
<evidence type="ECO:0000313" key="6">
    <source>
        <dbReference type="EMBL" id="QTH22616.1"/>
    </source>
</evidence>
<feature type="transmembrane region" description="Helical" evidence="4">
    <location>
        <begin position="215"/>
        <end position="237"/>
    </location>
</feature>
<dbReference type="PANTHER" id="PTHR11360:SF284">
    <property type="entry name" value="EG:103B4.3 PROTEIN-RELATED"/>
    <property type="match status" value="1"/>
</dbReference>
<evidence type="ECO:0000256" key="1">
    <source>
        <dbReference type="ARBA" id="ARBA00022692"/>
    </source>
</evidence>
<feature type="transmembrane region" description="Helical" evidence="4">
    <location>
        <begin position="268"/>
        <end position="287"/>
    </location>
</feature>
<feature type="transmembrane region" description="Helical" evidence="4">
    <location>
        <begin position="63"/>
        <end position="84"/>
    </location>
</feature>
<keyword evidence="3 4" id="KW-0472">Membrane</keyword>
<feature type="transmembrane region" description="Helical" evidence="4">
    <location>
        <begin position="354"/>
        <end position="378"/>
    </location>
</feature>
<feature type="transmembrane region" description="Helical" evidence="4">
    <location>
        <begin position="188"/>
        <end position="209"/>
    </location>
</feature>
<dbReference type="PANTHER" id="PTHR11360">
    <property type="entry name" value="MONOCARBOXYLATE TRANSPORTER"/>
    <property type="match status" value="1"/>
</dbReference>
<dbReference type="Proteomes" id="UP000664914">
    <property type="component" value="Chromosome"/>
</dbReference>
<keyword evidence="1 4" id="KW-0812">Transmembrane</keyword>
<dbReference type="AlphaFoldDB" id="A0A975D5G3"/>
<feature type="domain" description="Major facilitator superfamily (MFS) profile" evidence="5">
    <location>
        <begin position="62"/>
        <end position="443"/>
    </location>
</feature>
<feature type="transmembrane region" description="Helical" evidence="4">
    <location>
        <begin position="96"/>
        <end position="115"/>
    </location>
</feature>
<dbReference type="Pfam" id="PF07690">
    <property type="entry name" value="MFS_1"/>
    <property type="match status" value="1"/>
</dbReference>
<protein>
    <submittedName>
        <fullName evidence="6">MFS transporter</fullName>
    </submittedName>
</protein>
<dbReference type="InterPro" id="IPR020846">
    <property type="entry name" value="MFS_dom"/>
</dbReference>
<evidence type="ECO:0000313" key="7">
    <source>
        <dbReference type="Proteomes" id="UP000664914"/>
    </source>
</evidence>